<feature type="compositionally biased region" description="Basic residues" evidence="1">
    <location>
        <begin position="1"/>
        <end position="14"/>
    </location>
</feature>
<feature type="region of interest" description="Disordered" evidence="1">
    <location>
        <begin position="1"/>
        <end position="35"/>
    </location>
</feature>
<comment type="caution">
    <text evidence="2">The sequence shown here is derived from an EMBL/GenBank/DDBJ whole genome shotgun (WGS) entry which is preliminary data.</text>
</comment>
<sequence>MRRRHDHQQSRRCGRGIPGKETGFHTGRHSKPPLWELYGGNHVPRIFPPNRRLGNQGCDSTARQGGYDLQSGGFGNLLQTLRRGSPSESNCSGKDSPEGTGGGGQVFPHSQERRLYRNHPHGYDSAQSDHHSPEPDSGNQTLLSCHFIRSRRSEDLCQQQTV</sequence>
<name>A0A645HWL1_9ZZZZ</name>
<protein>
    <submittedName>
        <fullName evidence="2">Uncharacterized protein</fullName>
    </submittedName>
</protein>
<gene>
    <name evidence="2" type="ORF">SDC9_190946</name>
</gene>
<dbReference type="EMBL" id="VSSQ01101752">
    <property type="protein sequence ID" value="MPN43387.1"/>
    <property type="molecule type" value="Genomic_DNA"/>
</dbReference>
<proteinExistence type="predicted"/>
<reference evidence="2" key="1">
    <citation type="submission" date="2019-08" db="EMBL/GenBank/DDBJ databases">
        <authorList>
            <person name="Kucharzyk K."/>
            <person name="Murdoch R.W."/>
            <person name="Higgins S."/>
            <person name="Loffler F."/>
        </authorList>
    </citation>
    <scope>NUCLEOTIDE SEQUENCE</scope>
</reference>
<dbReference type="AlphaFoldDB" id="A0A645HWL1"/>
<feature type="region of interest" description="Disordered" evidence="1">
    <location>
        <begin position="47"/>
        <end position="141"/>
    </location>
</feature>
<organism evidence="2">
    <name type="scientific">bioreactor metagenome</name>
    <dbReference type="NCBI Taxonomy" id="1076179"/>
    <lineage>
        <taxon>unclassified sequences</taxon>
        <taxon>metagenomes</taxon>
        <taxon>ecological metagenomes</taxon>
    </lineage>
</organism>
<evidence type="ECO:0000313" key="2">
    <source>
        <dbReference type="EMBL" id="MPN43387.1"/>
    </source>
</evidence>
<evidence type="ECO:0000256" key="1">
    <source>
        <dbReference type="SAM" id="MobiDB-lite"/>
    </source>
</evidence>
<accession>A0A645HWL1</accession>